<sequence length="13" mass="1730">MMDNRCIVNWYRE</sequence>
<organism evidence="1 2">
    <name type="scientific">Allacma fusca</name>
    <dbReference type="NCBI Taxonomy" id="39272"/>
    <lineage>
        <taxon>Eukaryota</taxon>
        <taxon>Metazoa</taxon>
        <taxon>Ecdysozoa</taxon>
        <taxon>Arthropoda</taxon>
        <taxon>Hexapoda</taxon>
        <taxon>Collembola</taxon>
        <taxon>Symphypleona</taxon>
        <taxon>Sminthuridae</taxon>
        <taxon>Allacma</taxon>
    </lineage>
</organism>
<reference evidence="1" key="1">
    <citation type="submission" date="2021-06" db="EMBL/GenBank/DDBJ databases">
        <authorList>
            <person name="Hodson N. C."/>
            <person name="Mongue J. A."/>
            <person name="Jaron S. K."/>
        </authorList>
    </citation>
    <scope>NUCLEOTIDE SEQUENCE</scope>
</reference>
<dbReference type="EMBL" id="CAJVCH010183298">
    <property type="protein sequence ID" value="CAG7729732.1"/>
    <property type="molecule type" value="Genomic_DNA"/>
</dbReference>
<gene>
    <name evidence="1" type="ORF">AFUS01_LOCUS18426</name>
</gene>
<protein>
    <submittedName>
        <fullName evidence="1">Uncharacterized protein</fullName>
    </submittedName>
</protein>
<keyword evidence="2" id="KW-1185">Reference proteome</keyword>
<proteinExistence type="predicted"/>
<evidence type="ECO:0000313" key="1">
    <source>
        <dbReference type="EMBL" id="CAG7729732.1"/>
    </source>
</evidence>
<comment type="caution">
    <text evidence="1">The sequence shown here is derived from an EMBL/GenBank/DDBJ whole genome shotgun (WGS) entry which is preliminary data.</text>
</comment>
<dbReference type="Proteomes" id="UP000708208">
    <property type="component" value="Unassembled WGS sequence"/>
</dbReference>
<evidence type="ECO:0000313" key="2">
    <source>
        <dbReference type="Proteomes" id="UP000708208"/>
    </source>
</evidence>
<name>A0A8J2K038_9HEXA</name>
<accession>A0A8J2K038</accession>
<feature type="non-terminal residue" evidence="1">
    <location>
        <position position="1"/>
    </location>
</feature>